<name>A0ABN8B0P9_CHISP</name>
<dbReference type="Proteomes" id="UP001153292">
    <property type="component" value="Chromosome 20"/>
</dbReference>
<evidence type="ECO:0000256" key="3">
    <source>
        <dbReference type="ARBA" id="ARBA00022606"/>
    </source>
</evidence>
<feature type="transmembrane region" description="Helical" evidence="10">
    <location>
        <begin position="189"/>
        <end position="222"/>
    </location>
</feature>
<evidence type="ECO:0000256" key="1">
    <source>
        <dbReference type="ARBA" id="ARBA00004651"/>
    </source>
</evidence>
<protein>
    <recommendedName>
        <fullName evidence="13">Odorant receptor</fullName>
    </recommendedName>
</protein>
<keyword evidence="6 10" id="KW-1133">Transmembrane helix</keyword>
<keyword evidence="8" id="KW-0675">Receptor</keyword>
<keyword evidence="12" id="KW-1185">Reference proteome</keyword>
<evidence type="ECO:0000313" key="11">
    <source>
        <dbReference type="EMBL" id="CAH0402431.1"/>
    </source>
</evidence>
<keyword evidence="2" id="KW-1003">Cell membrane</keyword>
<organism evidence="11 12">
    <name type="scientific">Chilo suppressalis</name>
    <name type="common">Asiatic rice borer moth</name>
    <dbReference type="NCBI Taxonomy" id="168631"/>
    <lineage>
        <taxon>Eukaryota</taxon>
        <taxon>Metazoa</taxon>
        <taxon>Ecdysozoa</taxon>
        <taxon>Arthropoda</taxon>
        <taxon>Hexapoda</taxon>
        <taxon>Insecta</taxon>
        <taxon>Pterygota</taxon>
        <taxon>Neoptera</taxon>
        <taxon>Endopterygota</taxon>
        <taxon>Lepidoptera</taxon>
        <taxon>Glossata</taxon>
        <taxon>Ditrysia</taxon>
        <taxon>Pyraloidea</taxon>
        <taxon>Crambidae</taxon>
        <taxon>Crambinae</taxon>
        <taxon>Chilo</taxon>
    </lineage>
</organism>
<keyword evidence="7 10" id="KW-0472">Membrane</keyword>
<dbReference type="EMBL" id="OU963913">
    <property type="protein sequence ID" value="CAH0402431.1"/>
    <property type="molecule type" value="Genomic_DNA"/>
</dbReference>
<evidence type="ECO:0000256" key="2">
    <source>
        <dbReference type="ARBA" id="ARBA00022475"/>
    </source>
</evidence>
<dbReference type="Pfam" id="PF02949">
    <property type="entry name" value="7tm_6"/>
    <property type="match status" value="1"/>
</dbReference>
<evidence type="ECO:0000256" key="9">
    <source>
        <dbReference type="ARBA" id="ARBA00023224"/>
    </source>
</evidence>
<evidence type="ECO:0000256" key="4">
    <source>
        <dbReference type="ARBA" id="ARBA00022692"/>
    </source>
</evidence>
<evidence type="ECO:0000256" key="10">
    <source>
        <dbReference type="SAM" id="Phobius"/>
    </source>
</evidence>
<keyword evidence="3" id="KW-0716">Sensory transduction</keyword>
<feature type="transmembrane region" description="Helical" evidence="10">
    <location>
        <begin position="134"/>
        <end position="153"/>
    </location>
</feature>
<evidence type="ECO:0000256" key="5">
    <source>
        <dbReference type="ARBA" id="ARBA00022725"/>
    </source>
</evidence>
<keyword evidence="4 10" id="KW-0812">Transmembrane</keyword>
<keyword evidence="5" id="KW-0552">Olfaction</keyword>
<comment type="subcellular location">
    <subcellularLocation>
        <location evidence="1">Cell membrane</location>
        <topology evidence="1">Multi-pass membrane protein</topology>
    </subcellularLocation>
</comment>
<evidence type="ECO:0000313" key="12">
    <source>
        <dbReference type="Proteomes" id="UP001153292"/>
    </source>
</evidence>
<reference evidence="11" key="1">
    <citation type="submission" date="2021-12" db="EMBL/GenBank/DDBJ databases">
        <authorList>
            <person name="King R."/>
        </authorList>
    </citation>
    <scope>NUCLEOTIDE SEQUENCE</scope>
</reference>
<accession>A0ABN8B0P9</accession>
<sequence>MLLDRLISFAKRWEDPKSPLLGPNLKALHLFGLWKTDIRVRSTLLIIVVVFVITQIIDLYLSREDINKALCNFSLTTLSVICIAKSYSLIVHPVLWKKLVENISQEEATQIKKQNPETLSVIGNYTRYSRFISYTYWIMVAMTNFALIVAPLIRYLTVLKYREDIANGIERYPHIINSWFPFDDNAMPGYVYASAIQIIMSIVGSGSLAAYDTTAFAIMIFMKGQLIILKNNCKELFRWETKENNIEFFAKIKECHRHHDFLKR</sequence>
<dbReference type="PANTHER" id="PTHR21137">
    <property type="entry name" value="ODORANT RECEPTOR"/>
    <property type="match status" value="1"/>
</dbReference>
<evidence type="ECO:0008006" key="13">
    <source>
        <dbReference type="Google" id="ProtNLM"/>
    </source>
</evidence>
<proteinExistence type="predicted"/>
<feature type="transmembrane region" description="Helical" evidence="10">
    <location>
        <begin position="43"/>
        <end position="61"/>
    </location>
</feature>
<evidence type="ECO:0000256" key="7">
    <source>
        <dbReference type="ARBA" id="ARBA00023136"/>
    </source>
</evidence>
<evidence type="ECO:0000256" key="8">
    <source>
        <dbReference type="ARBA" id="ARBA00023170"/>
    </source>
</evidence>
<keyword evidence="9" id="KW-0807">Transducer</keyword>
<gene>
    <name evidence="11" type="ORF">CHILSU_LOCUS5671</name>
</gene>
<dbReference type="PANTHER" id="PTHR21137:SF35">
    <property type="entry name" value="ODORANT RECEPTOR 19A-RELATED"/>
    <property type="match status" value="1"/>
</dbReference>
<dbReference type="InterPro" id="IPR004117">
    <property type="entry name" value="7tm6_olfct_rcpt"/>
</dbReference>
<evidence type="ECO:0000256" key="6">
    <source>
        <dbReference type="ARBA" id="ARBA00022989"/>
    </source>
</evidence>